<keyword evidence="3" id="KW-1185">Reference proteome</keyword>
<dbReference type="STRING" id="307972.A0A2G8JDW1"/>
<evidence type="ECO:0000313" key="2">
    <source>
        <dbReference type="EMBL" id="PIK33899.1"/>
    </source>
</evidence>
<dbReference type="AlphaFoldDB" id="A0A2G8JDW1"/>
<evidence type="ECO:0000313" key="3">
    <source>
        <dbReference type="Proteomes" id="UP000230750"/>
    </source>
</evidence>
<dbReference type="InterPro" id="IPR036322">
    <property type="entry name" value="WD40_repeat_dom_sf"/>
</dbReference>
<feature type="non-terminal residue" evidence="2">
    <location>
        <position position="97"/>
    </location>
</feature>
<sequence>MIAASYANQVYIYEPVYQPGKKSHLKLDYQWNLSGSFKVESLVSNLSWNQDGSRILTGSDSIQIWSSPTPDSDAEESDQTETAPLKDGHIWESIWQT</sequence>
<evidence type="ECO:0000256" key="1">
    <source>
        <dbReference type="SAM" id="MobiDB-lite"/>
    </source>
</evidence>
<dbReference type="OrthoDB" id="342131at2759"/>
<dbReference type="PANTHER" id="PTHR13950">
    <property type="entry name" value="RABCONNECTIN-RELATED"/>
    <property type="match status" value="1"/>
</dbReference>
<name>A0A2G8JDW1_STIJA</name>
<reference evidence="2 3" key="1">
    <citation type="journal article" date="2017" name="PLoS Biol.">
        <title>The sea cucumber genome provides insights into morphological evolution and visceral regeneration.</title>
        <authorList>
            <person name="Zhang X."/>
            <person name="Sun L."/>
            <person name="Yuan J."/>
            <person name="Sun Y."/>
            <person name="Gao Y."/>
            <person name="Zhang L."/>
            <person name="Li S."/>
            <person name="Dai H."/>
            <person name="Hamel J.F."/>
            <person name="Liu C."/>
            <person name="Yu Y."/>
            <person name="Liu S."/>
            <person name="Lin W."/>
            <person name="Guo K."/>
            <person name="Jin S."/>
            <person name="Xu P."/>
            <person name="Storey K.B."/>
            <person name="Huan P."/>
            <person name="Zhang T."/>
            <person name="Zhou Y."/>
            <person name="Zhang J."/>
            <person name="Lin C."/>
            <person name="Li X."/>
            <person name="Xing L."/>
            <person name="Huo D."/>
            <person name="Sun M."/>
            <person name="Wang L."/>
            <person name="Mercier A."/>
            <person name="Li F."/>
            <person name="Yang H."/>
            <person name="Xiang J."/>
        </authorList>
    </citation>
    <scope>NUCLEOTIDE SEQUENCE [LARGE SCALE GENOMIC DNA]</scope>
    <source>
        <strain evidence="2">Shaxun</strain>
        <tissue evidence="2">Muscle</tissue>
    </source>
</reference>
<accession>A0A2G8JDW1</accession>
<dbReference type="InterPro" id="IPR052208">
    <property type="entry name" value="DmX-like/RAVE_component"/>
</dbReference>
<feature type="region of interest" description="Disordered" evidence="1">
    <location>
        <begin position="61"/>
        <end position="87"/>
    </location>
</feature>
<dbReference type="Proteomes" id="UP000230750">
    <property type="component" value="Unassembled WGS sequence"/>
</dbReference>
<protein>
    <submittedName>
        <fullName evidence="2">Putative Dmx-like 2</fullName>
    </submittedName>
</protein>
<dbReference type="SUPFAM" id="SSF50978">
    <property type="entry name" value="WD40 repeat-like"/>
    <property type="match status" value="1"/>
</dbReference>
<dbReference type="PANTHER" id="PTHR13950:SF9">
    <property type="entry name" value="RABCONNECTIN-3A"/>
    <property type="match status" value="1"/>
</dbReference>
<proteinExistence type="predicted"/>
<dbReference type="EMBL" id="MRZV01002365">
    <property type="protein sequence ID" value="PIK33899.1"/>
    <property type="molecule type" value="Genomic_DNA"/>
</dbReference>
<organism evidence="2 3">
    <name type="scientific">Stichopus japonicus</name>
    <name type="common">Sea cucumber</name>
    <dbReference type="NCBI Taxonomy" id="307972"/>
    <lineage>
        <taxon>Eukaryota</taxon>
        <taxon>Metazoa</taxon>
        <taxon>Echinodermata</taxon>
        <taxon>Eleutherozoa</taxon>
        <taxon>Echinozoa</taxon>
        <taxon>Holothuroidea</taxon>
        <taxon>Aspidochirotacea</taxon>
        <taxon>Aspidochirotida</taxon>
        <taxon>Stichopodidae</taxon>
        <taxon>Apostichopus</taxon>
    </lineage>
</organism>
<feature type="compositionally biased region" description="Polar residues" evidence="1">
    <location>
        <begin position="61"/>
        <end position="70"/>
    </location>
</feature>
<comment type="caution">
    <text evidence="2">The sequence shown here is derived from an EMBL/GenBank/DDBJ whole genome shotgun (WGS) entry which is preliminary data.</text>
</comment>
<dbReference type="GO" id="GO:0007035">
    <property type="term" value="P:vacuolar acidification"/>
    <property type="evidence" value="ECO:0007669"/>
    <property type="project" value="TreeGrafter"/>
</dbReference>
<dbReference type="GO" id="GO:0043291">
    <property type="term" value="C:RAVE complex"/>
    <property type="evidence" value="ECO:0007669"/>
    <property type="project" value="TreeGrafter"/>
</dbReference>
<gene>
    <name evidence="2" type="ORF">BSL78_29285</name>
</gene>